<comment type="caution">
    <text evidence="2">The sequence shown here is derived from an EMBL/GenBank/DDBJ whole genome shotgun (WGS) entry which is preliminary data.</text>
</comment>
<protein>
    <submittedName>
        <fullName evidence="2">Uncharacterized protein</fullName>
    </submittedName>
</protein>
<evidence type="ECO:0000313" key="3">
    <source>
        <dbReference type="Proteomes" id="UP001152519"/>
    </source>
</evidence>
<feature type="region of interest" description="Disordered" evidence="1">
    <location>
        <begin position="231"/>
        <end position="277"/>
    </location>
</feature>
<evidence type="ECO:0000256" key="1">
    <source>
        <dbReference type="SAM" id="MobiDB-lite"/>
    </source>
</evidence>
<feature type="compositionally biased region" description="Basic and acidic residues" evidence="1">
    <location>
        <begin position="146"/>
        <end position="164"/>
    </location>
</feature>
<feature type="region of interest" description="Disordered" evidence="1">
    <location>
        <begin position="1"/>
        <end position="85"/>
    </location>
</feature>
<feature type="compositionally biased region" description="Basic residues" evidence="1">
    <location>
        <begin position="53"/>
        <end position="63"/>
    </location>
</feature>
<dbReference type="AlphaFoldDB" id="A0A9W4DXE9"/>
<dbReference type="Proteomes" id="UP001152519">
    <property type="component" value="Unassembled WGS sequence"/>
</dbReference>
<organism evidence="2 3">
    <name type="scientific">Actinacidiphila cocklensis</name>
    <dbReference type="NCBI Taxonomy" id="887465"/>
    <lineage>
        <taxon>Bacteria</taxon>
        <taxon>Bacillati</taxon>
        <taxon>Actinomycetota</taxon>
        <taxon>Actinomycetes</taxon>
        <taxon>Kitasatosporales</taxon>
        <taxon>Streptomycetaceae</taxon>
        <taxon>Actinacidiphila</taxon>
    </lineage>
</organism>
<gene>
    <name evidence="2" type="ORF">SCOCK_60258</name>
</gene>
<reference evidence="2" key="1">
    <citation type="submission" date="2021-05" db="EMBL/GenBank/DDBJ databases">
        <authorList>
            <person name="Arsene-Ploetze F."/>
        </authorList>
    </citation>
    <scope>NUCLEOTIDE SEQUENCE</scope>
    <source>
        <strain evidence="2">DSM 42138</strain>
    </source>
</reference>
<feature type="region of interest" description="Disordered" evidence="1">
    <location>
        <begin position="204"/>
        <end position="223"/>
    </location>
</feature>
<accession>A0A9W4DXE9</accession>
<feature type="region of interest" description="Disordered" evidence="1">
    <location>
        <begin position="118"/>
        <end position="195"/>
    </location>
</feature>
<name>A0A9W4DXE9_9ACTN</name>
<keyword evidence="3" id="KW-1185">Reference proteome</keyword>
<evidence type="ECO:0000313" key="2">
    <source>
        <dbReference type="EMBL" id="CAG6397925.1"/>
    </source>
</evidence>
<dbReference type="EMBL" id="CAJSLV010000092">
    <property type="protein sequence ID" value="CAG6397925.1"/>
    <property type="molecule type" value="Genomic_DNA"/>
</dbReference>
<feature type="compositionally biased region" description="Basic and acidic residues" evidence="1">
    <location>
        <begin position="42"/>
        <end position="51"/>
    </location>
</feature>
<sequence>MDLAAPAHRAGRRGFPRGGDGPARGRRQRPDAARLRRGQPGPRRDRGDPLPRRGGRRSRRPRPGRIPGLDGRGDAAQAGAPARGQLDAAPAALAYGDADRPAAEPLGGVHLGLPAAVAARTAARRGRRGAGRAADPRLVGSLAAGRRGDRRLPAGDADPVDRALRGGAVPLDGAVDGASGRHPVQPQDEAAGQGADTACARFARSGDKDGQRGGQRGVRGGALPLAALRRPRALPARGGPGRLLRRADQLAQGPGTGPLTPSEAPVRVPARAGTTKV</sequence>
<proteinExistence type="predicted"/>